<evidence type="ECO:0000313" key="3">
    <source>
        <dbReference type="Proteomes" id="UP000192596"/>
    </source>
</evidence>
<comment type="caution">
    <text evidence="2">The sequence shown here is derived from an EMBL/GenBank/DDBJ whole genome shotgun (WGS) entry which is preliminary data.</text>
</comment>
<accession>A0A1V8SCS4</accession>
<feature type="compositionally biased region" description="Basic and acidic residues" evidence="1">
    <location>
        <begin position="362"/>
        <end position="371"/>
    </location>
</feature>
<sequence>MSSPNTPIVPCKCPLDNQATTSSHCPICHAPLPQPSLTRALSWPTPLPVLAVYRRTTAVADRVRQGLAGLLGSSAYATPSDSDEDADGEDAWTDCSSDAGSQADAQDWEVTGEASCRYAAATSFTKKRKAGDEVVEEAPVTPKRSPRIVALKLKKIEVAKVEAGPSTPKHAKEVKKPVTPKKAAASKQPFTPKKAGIVKNTTLEIPATPTTPRRSPRLAAKAASAAASASSTPKTSPSQPSTPCAPAKARRTRKASIPTTKPTASKPTKRTKTTATPKSPSPAPKLVKKETRFLVTVASSIAPKSPLLERLAPLSPILPGRTRAEQRELEPEAEAAKKGKGKGKGRAKEVYPGKGKAIGKGKNVEKVKEVGSGKGKGKA</sequence>
<feature type="region of interest" description="Disordered" evidence="1">
    <location>
        <begin position="163"/>
        <end position="290"/>
    </location>
</feature>
<dbReference type="Proteomes" id="UP000192596">
    <property type="component" value="Unassembled WGS sequence"/>
</dbReference>
<evidence type="ECO:0000313" key="2">
    <source>
        <dbReference type="EMBL" id="OQN96859.1"/>
    </source>
</evidence>
<feature type="region of interest" description="Disordered" evidence="1">
    <location>
        <begin position="73"/>
        <end position="106"/>
    </location>
</feature>
<dbReference type="AlphaFoldDB" id="A0A1V8SCS4"/>
<protein>
    <submittedName>
        <fullName evidence="2">Uncharacterized protein</fullName>
    </submittedName>
</protein>
<evidence type="ECO:0000256" key="1">
    <source>
        <dbReference type="SAM" id="MobiDB-lite"/>
    </source>
</evidence>
<gene>
    <name evidence="2" type="ORF">B0A48_17413</name>
</gene>
<feature type="compositionally biased region" description="Basic and acidic residues" evidence="1">
    <location>
        <begin position="322"/>
        <end position="337"/>
    </location>
</feature>
<feature type="region of interest" description="Disordered" evidence="1">
    <location>
        <begin position="314"/>
        <end position="379"/>
    </location>
</feature>
<keyword evidence="3" id="KW-1185">Reference proteome</keyword>
<feature type="compositionally biased region" description="Low complexity" evidence="1">
    <location>
        <begin position="206"/>
        <end position="242"/>
    </location>
</feature>
<dbReference type="InParanoid" id="A0A1V8SCS4"/>
<name>A0A1V8SCS4_9PEZI</name>
<feature type="compositionally biased region" description="Polar residues" evidence="1">
    <location>
        <begin position="94"/>
        <end position="104"/>
    </location>
</feature>
<feature type="compositionally biased region" description="Acidic residues" evidence="1">
    <location>
        <begin position="81"/>
        <end position="92"/>
    </location>
</feature>
<proteinExistence type="predicted"/>
<dbReference type="EMBL" id="NAJO01000060">
    <property type="protein sequence ID" value="OQN96859.1"/>
    <property type="molecule type" value="Genomic_DNA"/>
</dbReference>
<organism evidence="2 3">
    <name type="scientific">Cryoendolithus antarcticus</name>
    <dbReference type="NCBI Taxonomy" id="1507870"/>
    <lineage>
        <taxon>Eukaryota</taxon>
        <taxon>Fungi</taxon>
        <taxon>Dikarya</taxon>
        <taxon>Ascomycota</taxon>
        <taxon>Pezizomycotina</taxon>
        <taxon>Dothideomycetes</taxon>
        <taxon>Dothideomycetidae</taxon>
        <taxon>Cladosporiales</taxon>
        <taxon>Cladosporiaceae</taxon>
        <taxon>Cryoendolithus</taxon>
    </lineage>
</organism>
<reference evidence="3" key="1">
    <citation type="submission" date="2017-03" db="EMBL/GenBank/DDBJ databases">
        <title>Genomes of endolithic fungi from Antarctica.</title>
        <authorList>
            <person name="Coleine C."/>
            <person name="Masonjones S."/>
            <person name="Stajich J.E."/>
        </authorList>
    </citation>
    <scope>NUCLEOTIDE SEQUENCE [LARGE SCALE GENOMIC DNA]</scope>
    <source>
        <strain evidence="3">CCFEE 5527</strain>
    </source>
</reference>